<reference evidence="1" key="1">
    <citation type="submission" date="2020-10" db="EMBL/GenBank/DDBJ databases">
        <title>Complete genome sequence of vB_MoxS-R1, a novel marine prophage inducted from Microbacterium.</title>
        <authorList>
            <person name="Zheng H."/>
            <person name="Liu B."/>
            <person name="Xu Y."/>
            <person name="Chen F."/>
        </authorList>
    </citation>
    <scope>NUCLEOTIDE SEQUENCE</scope>
</reference>
<organism evidence="1 2">
    <name type="scientific">Microbacterium phage vB_MoxS-R1</name>
    <dbReference type="NCBI Taxonomy" id="2848881"/>
    <lineage>
        <taxon>Viruses</taxon>
        <taxon>Duplodnaviria</taxon>
        <taxon>Heunggongvirae</taxon>
        <taxon>Uroviricota</taxon>
        <taxon>Caudoviricetes</taxon>
        <taxon>Syrbvirus</taxon>
        <taxon>Syrbvirus R1</taxon>
    </lineage>
</organism>
<dbReference type="EMBL" id="MW073100">
    <property type="protein sequence ID" value="QWT28866.1"/>
    <property type="molecule type" value="Genomic_DNA"/>
</dbReference>
<accession>A0A8F2E4Q5</accession>
<dbReference type="Proteomes" id="UP000683438">
    <property type="component" value="Segment"/>
</dbReference>
<keyword evidence="2" id="KW-1185">Reference proteome</keyword>
<proteinExistence type="predicted"/>
<protein>
    <submittedName>
        <fullName evidence="1">Uncharacterized protein</fullName>
    </submittedName>
</protein>
<sequence length="34" mass="3983">MTMNSIPPVLVERADTRPIRLVPLRDIYDIDRTD</sequence>
<name>A0A8F2E4Q5_9CAUD</name>
<gene>
    <name evidence="1" type="ORF">vBMoxSR1_gp16</name>
</gene>
<evidence type="ECO:0000313" key="1">
    <source>
        <dbReference type="EMBL" id="QWT28866.1"/>
    </source>
</evidence>
<evidence type="ECO:0000313" key="2">
    <source>
        <dbReference type="Proteomes" id="UP000683438"/>
    </source>
</evidence>